<evidence type="ECO:0000256" key="6">
    <source>
        <dbReference type="ARBA" id="ARBA00022763"/>
    </source>
</evidence>
<dbReference type="Proteomes" id="UP001066276">
    <property type="component" value="Chromosome 3_2"/>
</dbReference>
<evidence type="ECO:0000256" key="8">
    <source>
        <dbReference type="ARBA" id="ARBA00023125"/>
    </source>
</evidence>
<keyword evidence="4" id="KW-0158">Chromosome</keyword>
<feature type="region of interest" description="Disordered" evidence="22">
    <location>
        <begin position="396"/>
        <end position="663"/>
    </location>
</feature>
<evidence type="ECO:0000256" key="11">
    <source>
        <dbReference type="ARBA" id="ARBA00023239"/>
    </source>
</evidence>
<feature type="compositionally biased region" description="Basic and acidic residues" evidence="22">
    <location>
        <begin position="575"/>
        <end position="592"/>
    </location>
</feature>
<dbReference type="InterPro" id="IPR012319">
    <property type="entry name" value="FPG_cat"/>
</dbReference>
<evidence type="ECO:0000256" key="19">
    <source>
        <dbReference type="ARBA" id="ARBA00081872"/>
    </source>
</evidence>
<evidence type="ECO:0000256" key="17">
    <source>
        <dbReference type="ARBA" id="ARBA00076846"/>
    </source>
</evidence>
<dbReference type="GO" id="GO:0019104">
    <property type="term" value="F:DNA N-glycosylase activity"/>
    <property type="evidence" value="ECO:0007669"/>
    <property type="project" value="InterPro"/>
</dbReference>
<sequence>MPRIRCTLNGVRTKSTGADRNSKAASFRVLKMPEGPELHLAARYVNSVCEGVIFSGQVEKSEVSKNPEVPFSSQGYRITATARGKEVKLSLTPIKWEAKSPMKGHAKQCLKTTEKEEPMDLVFRFGMSGTFRFTPADDVPKHAHLRFYTAEPPRNALCFVDTRRFGSWEVNGTWQPDRGPCIMLEYEQFRENVMKNLQDKAFDKPICEALLNQKYFNGIGNYLRAEILFRLKIPPFVMARTVLESLANPVQQSDLTLSKKLKLKKENPDLLELCHLVPMEVMNLPGKGYGSKYSDDYSAFGKWLQCYYVAGMKSLRDSNGRTIWFEGDPGPLAPKGEKKNKKRRTLIKADPDTKLVKVTTPKRKQKSQSSGSQEESIGANEGMQKMMVRKKAVLGAKKLSNSADKKRKGSLQDSITPQTRGRIQRPRRGSKSDAVKGSTKNSPLVKEVRTRKLSKGGGPAAHIVETSKNSQQEKRRSRQQLKKQGESSSLIKNLPKDSQMQKGRKRQAKKEGEQTPLTEEPPKNSQQETRITPKKQDLSARLSKTPPKGSRALKGQARQLKKKGEPVSLTEVSTEDSHFKEAAAHQPKKEEDPAPINGNSLEDSPPLDGGKQQLKNDTAVAPLTDDLLENSSLAKGRRSKTSARKRAGSPIGIRMITRQLKVE</sequence>
<comment type="function">
    <text evidence="15">Involved in base excision repair of DNA damaged by oxidation or by mutagenic agents. Acts as a DNA glycosylase that recognizes and removes damaged bases. Has a preference for oxidized pyrimidines, such as thymine glycol, formamidopyrimidine (Fapy) and 5-hydroxyuracil. Has marginal activity towards 8-oxoguanine. Has AP (apurinic/apyrimidinic) lyase activity and introduces nicks in the DNA strand. Cleaves the DNA backbone by beta-delta elimination to generate a single-strand break at the site of the removed base with both 3'- and 5'-phosphates. Has DNA glycosylase/lyase activity towards mismatched uracil and thymine, in particular in U:C and T:C mismatches. Specifically binds 5-hydroxymethylcytosine (5hmC), suggesting that it acts as a specific reader of 5hmC.</text>
</comment>
<keyword evidence="9" id="KW-0234">DNA repair</keyword>
<evidence type="ECO:0000256" key="13">
    <source>
        <dbReference type="ARBA" id="ARBA00023268"/>
    </source>
</evidence>
<dbReference type="GO" id="GO:0003677">
    <property type="term" value="F:DNA binding"/>
    <property type="evidence" value="ECO:0007669"/>
    <property type="project" value="UniProtKB-KW"/>
</dbReference>
<reference evidence="24" key="1">
    <citation type="journal article" date="2022" name="bioRxiv">
        <title>Sequencing and chromosome-scale assembly of the giantPleurodeles waltlgenome.</title>
        <authorList>
            <person name="Brown T."/>
            <person name="Elewa A."/>
            <person name="Iarovenko S."/>
            <person name="Subramanian E."/>
            <person name="Araus A.J."/>
            <person name="Petzold A."/>
            <person name="Susuki M."/>
            <person name="Suzuki K.-i.T."/>
            <person name="Hayashi T."/>
            <person name="Toyoda A."/>
            <person name="Oliveira C."/>
            <person name="Osipova E."/>
            <person name="Leigh N.D."/>
            <person name="Simon A."/>
            <person name="Yun M.H."/>
        </authorList>
    </citation>
    <scope>NUCLEOTIDE SEQUENCE</scope>
    <source>
        <strain evidence="24">20211129_DDA</strain>
        <tissue evidence="24">Liver</tissue>
    </source>
</reference>
<evidence type="ECO:0000256" key="5">
    <source>
        <dbReference type="ARBA" id="ARBA00022490"/>
    </source>
</evidence>
<dbReference type="CDD" id="cd08967">
    <property type="entry name" value="MeNeil1_N"/>
    <property type="match status" value="1"/>
</dbReference>
<dbReference type="PANTHER" id="PTHR22993">
    <property type="entry name" value="FORMAMIDOPYRIMIDINE-DNA GLYCOSYLASE"/>
    <property type="match status" value="1"/>
</dbReference>
<evidence type="ECO:0000313" key="24">
    <source>
        <dbReference type="EMBL" id="KAJ1181496.1"/>
    </source>
</evidence>
<keyword evidence="13" id="KW-0511">Multifunctional enzyme</keyword>
<evidence type="ECO:0000256" key="15">
    <source>
        <dbReference type="ARBA" id="ARBA00055258"/>
    </source>
</evidence>
<dbReference type="SUPFAM" id="SSF46946">
    <property type="entry name" value="S13-like H2TH domain"/>
    <property type="match status" value="1"/>
</dbReference>
<dbReference type="GO" id="GO:0016829">
    <property type="term" value="F:lyase activity"/>
    <property type="evidence" value="ECO:0007669"/>
    <property type="project" value="UniProtKB-KW"/>
</dbReference>
<evidence type="ECO:0000259" key="23">
    <source>
        <dbReference type="PROSITE" id="PS51068"/>
    </source>
</evidence>
<evidence type="ECO:0000256" key="4">
    <source>
        <dbReference type="ARBA" id="ARBA00022454"/>
    </source>
</evidence>
<evidence type="ECO:0000256" key="3">
    <source>
        <dbReference type="ARBA" id="ARBA00004300"/>
    </source>
</evidence>
<keyword evidence="8" id="KW-0238">DNA-binding</keyword>
<feature type="compositionally biased region" description="Polar residues" evidence="22">
    <location>
        <begin position="411"/>
        <end position="421"/>
    </location>
</feature>
<dbReference type="Pfam" id="PF09292">
    <property type="entry name" value="Neil1-DNA_bind"/>
    <property type="match status" value="1"/>
</dbReference>
<dbReference type="Gene3D" id="3.20.190.10">
    <property type="entry name" value="MutM-like, N-terminal"/>
    <property type="match status" value="1"/>
</dbReference>
<evidence type="ECO:0000256" key="18">
    <source>
        <dbReference type="ARBA" id="ARBA00079367"/>
    </source>
</evidence>
<dbReference type="SUPFAM" id="SSF81624">
    <property type="entry name" value="N-terminal domain of MutM-like DNA repair proteins"/>
    <property type="match status" value="1"/>
</dbReference>
<dbReference type="GO" id="GO:0003906">
    <property type="term" value="F:DNA-(apurinic or apyrimidinic site) endonuclease activity"/>
    <property type="evidence" value="ECO:0007669"/>
    <property type="project" value="InterPro"/>
</dbReference>
<keyword evidence="12" id="KW-0539">Nucleus</keyword>
<dbReference type="EMBL" id="JANPWB010000006">
    <property type="protein sequence ID" value="KAJ1181496.1"/>
    <property type="molecule type" value="Genomic_DNA"/>
</dbReference>
<evidence type="ECO:0000256" key="12">
    <source>
        <dbReference type="ARBA" id="ARBA00023242"/>
    </source>
</evidence>
<feature type="compositionally biased region" description="Polar residues" evidence="22">
    <location>
        <begin position="486"/>
        <end position="501"/>
    </location>
</feature>
<feature type="region of interest" description="Disordered" evidence="22">
    <location>
        <begin position="326"/>
        <end position="384"/>
    </location>
</feature>
<dbReference type="PROSITE" id="PS51068">
    <property type="entry name" value="FPG_CAT"/>
    <property type="match status" value="1"/>
</dbReference>
<dbReference type="SMART" id="SM00898">
    <property type="entry name" value="Fapy_DNA_glyco"/>
    <property type="match status" value="1"/>
</dbReference>
<dbReference type="GO" id="GO:0008270">
    <property type="term" value="F:zinc ion binding"/>
    <property type="evidence" value="ECO:0007669"/>
    <property type="project" value="InterPro"/>
</dbReference>
<keyword evidence="11" id="KW-0456">Lyase</keyword>
<comment type="subcellular location">
    <subcellularLocation>
        <location evidence="2">Chromosome</location>
    </subcellularLocation>
    <subcellularLocation>
        <location evidence="3">Cytoplasm</location>
        <location evidence="3">Cytoskeleton</location>
        <location evidence="3">Microtubule organizing center</location>
        <location evidence="3">Centrosome</location>
    </subcellularLocation>
    <subcellularLocation>
        <location evidence="1">Nucleus</location>
    </subcellularLocation>
</comment>
<dbReference type="InterPro" id="IPR010979">
    <property type="entry name" value="Ribosomal_uS13-like_H2TH"/>
</dbReference>
<dbReference type="FunFam" id="3.20.190.10:FF:000003">
    <property type="entry name" value="endonuclease 8-like 1 isoform X1"/>
    <property type="match status" value="1"/>
</dbReference>
<evidence type="ECO:0000256" key="14">
    <source>
        <dbReference type="ARBA" id="ARBA00023295"/>
    </source>
</evidence>
<feature type="compositionally biased region" description="Low complexity" evidence="22">
    <location>
        <begin position="367"/>
        <end position="376"/>
    </location>
</feature>
<evidence type="ECO:0000256" key="21">
    <source>
        <dbReference type="ARBA" id="ARBA00083344"/>
    </source>
</evidence>
<evidence type="ECO:0000256" key="10">
    <source>
        <dbReference type="ARBA" id="ARBA00023212"/>
    </source>
</evidence>
<keyword evidence="5" id="KW-0963">Cytoplasm</keyword>
<dbReference type="Pfam" id="PF01149">
    <property type="entry name" value="Fapy_DNA_glyco"/>
    <property type="match status" value="1"/>
</dbReference>
<dbReference type="FunFam" id="1.10.8.50:FF:000007">
    <property type="entry name" value="endonuclease 8-like 1 isoform X1"/>
    <property type="match status" value="1"/>
</dbReference>
<keyword evidence="25" id="KW-1185">Reference proteome</keyword>
<protein>
    <recommendedName>
        <fullName evidence="16">Endonuclease 8-like 1</fullName>
    </recommendedName>
    <alternativeName>
        <fullName evidence="19">DNA glycosylase/AP lyase Neil1</fullName>
    </alternativeName>
    <alternativeName>
        <fullName evidence="17">DNA-(apurinic or apyrimidinic site) lyase Neil1</fullName>
    </alternativeName>
    <alternativeName>
        <fullName evidence="21">Endonuclease VIII-like 1</fullName>
    </alternativeName>
    <alternativeName>
        <fullName evidence="18">Nei homolog 1</fullName>
    </alternativeName>
    <alternativeName>
        <fullName evidence="20">Nei-like protein 1</fullName>
    </alternativeName>
</protein>
<dbReference type="GO" id="GO:0006284">
    <property type="term" value="P:base-excision repair"/>
    <property type="evidence" value="ECO:0007669"/>
    <property type="project" value="InterPro"/>
</dbReference>
<accession>A0AAV7TZA1</accession>
<evidence type="ECO:0000256" key="7">
    <source>
        <dbReference type="ARBA" id="ARBA00022801"/>
    </source>
</evidence>
<dbReference type="Gene3D" id="1.10.8.50">
    <property type="match status" value="1"/>
</dbReference>
<comment type="caution">
    <text evidence="24">The sequence shown here is derived from an EMBL/GenBank/DDBJ whole genome shotgun (WGS) entry which is preliminary data.</text>
</comment>
<gene>
    <name evidence="24" type="ORF">NDU88_006703</name>
</gene>
<dbReference type="SUPFAM" id="SSF57716">
    <property type="entry name" value="Glucocorticoid receptor-like (DNA-binding domain)"/>
    <property type="match status" value="1"/>
</dbReference>
<dbReference type="GO" id="GO:0005634">
    <property type="term" value="C:nucleus"/>
    <property type="evidence" value="ECO:0007669"/>
    <property type="project" value="UniProtKB-SubCell"/>
</dbReference>
<dbReference type="GO" id="GO:0005813">
    <property type="term" value="C:centrosome"/>
    <property type="evidence" value="ECO:0007669"/>
    <property type="project" value="UniProtKB-SubCell"/>
</dbReference>
<feature type="domain" description="Formamidopyrimidine-DNA glycosylase catalytic" evidence="23">
    <location>
        <begin position="33"/>
        <end position="166"/>
    </location>
</feature>
<evidence type="ECO:0000256" key="20">
    <source>
        <dbReference type="ARBA" id="ARBA00082920"/>
    </source>
</evidence>
<proteinExistence type="predicted"/>
<dbReference type="InterPro" id="IPR035937">
    <property type="entry name" value="FPG_N"/>
</dbReference>
<evidence type="ECO:0000256" key="16">
    <source>
        <dbReference type="ARBA" id="ARBA00073169"/>
    </source>
</evidence>
<dbReference type="PANTHER" id="PTHR22993:SF27">
    <property type="entry name" value="ENDONUCLEASE 8-LIKE 1"/>
    <property type="match status" value="1"/>
</dbReference>
<evidence type="ECO:0000313" key="25">
    <source>
        <dbReference type="Proteomes" id="UP001066276"/>
    </source>
</evidence>
<evidence type="ECO:0000256" key="1">
    <source>
        <dbReference type="ARBA" id="ARBA00004123"/>
    </source>
</evidence>
<dbReference type="InterPro" id="IPR015371">
    <property type="entry name" value="Endonuclease-VIII_DNA-bd"/>
</dbReference>
<evidence type="ECO:0000256" key="22">
    <source>
        <dbReference type="SAM" id="MobiDB-lite"/>
    </source>
</evidence>
<evidence type="ECO:0000256" key="2">
    <source>
        <dbReference type="ARBA" id="ARBA00004286"/>
    </source>
</evidence>
<evidence type="ECO:0000256" key="9">
    <source>
        <dbReference type="ARBA" id="ARBA00023204"/>
    </source>
</evidence>
<keyword evidence="10" id="KW-0206">Cytoskeleton</keyword>
<name>A0AAV7TZA1_PLEWA</name>
<dbReference type="GO" id="GO:0005694">
    <property type="term" value="C:chromosome"/>
    <property type="evidence" value="ECO:0007669"/>
    <property type="project" value="UniProtKB-SubCell"/>
</dbReference>
<dbReference type="AlphaFoldDB" id="A0AAV7TZA1"/>
<organism evidence="24 25">
    <name type="scientific">Pleurodeles waltl</name>
    <name type="common">Iberian ribbed newt</name>
    <dbReference type="NCBI Taxonomy" id="8319"/>
    <lineage>
        <taxon>Eukaryota</taxon>
        <taxon>Metazoa</taxon>
        <taxon>Chordata</taxon>
        <taxon>Craniata</taxon>
        <taxon>Vertebrata</taxon>
        <taxon>Euteleostomi</taxon>
        <taxon>Amphibia</taxon>
        <taxon>Batrachia</taxon>
        <taxon>Caudata</taxon>
        <taxon>Salamandroidea</taxon>
        <taxon>Salamandridae</taxon>
        <taxon>Pleurodelinae</taxon>
        <taxon>Pleurodeles</taxon>
    </lineage>
</organism>
<keyword evidence="14" id="KW-0326">Glycosidase</keyword>
<keyword evidence="6" id="KW-0227">DNA damage</keyword>
<keyword evidence="7" id="KW-0378">Hydrolase</keyword>
<feature type="compositionally biased region" description="Basic residues" evidence="22">
    <location>
        <begin position="635"/>
        <end position="647"/>
    </location>
</feature>